<dbReference type="AlphaFoldDB" id="A0A9W8N0Q3"/>
<evidence type="ECO:0000259" key="6">
    <source>
        <dbReference type="PROSITE" id="PS51471"/>
    </source>
</evidence>
<sequence>MSSTLETVQAMLRSVTGRPYCTGTVPLDATNSTLFYKCGDLKAELIDFAHATDEQLKKLADACQPATFGHGQKDVLDESYRKARKMDATMFASHFSPLQLGIINSIVGSLFHEQREATEIRAELYKLNVYGPGAFFKAHVDTPRSDKMFGSLVVILPTAHTGGSLIFRHQGNEWTFDSANAVNEEPSPRAAFVAFFSDVEHEVCEVTSGYRVTFTYNLYFADSTSPAPTMLSGNNPESDLKAAMSALMRDPQILPDGGILGFGLSHAYPFNSSLTNVSNLKGCLKGSDATIKRVCDALSLKSSLMAFYREEDKRVGVLMPKFVDFGDDQVEDGLAMYLRDLRGSIPVVDPNAKGGDDDFVRMMIEGANVHSIVWAKPLAEVNAFKAAFISYGNEATLDYAYGEVCLVVELPPADKRQ</sequence>
<dbReference type="Pfam" id="PF13640">
    <property type="entry name" value="2OG-FeII_Oxy_3"/>
    <property type="match status" value="1"/>
</dbReference>
<dbReference type="EMBL" id="JANKHO010000053">
    <property type="protein sequence ID" value="KAJ3516482.1"/>
    <property type="molecule type" value="Genomic_DNA"/>
</dbReference>
<organism evidence="7 8">
    <name type="scientific">Agrocybe chaxingu</name>
    <dbReference type="NCBI Taxonomy" id="84603"/>
    <lineage>
        <taxon>Eukaryota</taxon>
        <taxon>Fungi</taxon>
        <taxon>Dikarya</taxon>
        <taxon>Basidiomycota</taxon>
        <taxon>Agaricomycotina</taxon>
        <taxon>Agaricomycetes</taxon>
        <taxon>Agaricomycetidae</taxon>
        <taxon>Agaricales</taxon>
        <taxon>Agaricineae</taxon>
        <taxon>Strophariaceae</taxon>
        <taxon>Agrocybe</taxon>
    </lineage>
</organism>
<dbReference type="Gene3D" id="2.60.120.620">
    <property type="entry name" value="q2cbj1_9rhob like domain"/>
    <property type="match status" value="1"/>
</dbReference>
<dbReference type="GO" id="GO:0005506">
    <property type="term" value="F:iron ion binding"/>
    <property type="evidence" value="ECO:0007669"/>
    <property type="project" value="InterPro"/>
</dbReference>
<gene>
    <name evidence="7" type="ORF">NLJ89_g1087</name>
</gene>
<keyword evidence="8" id="KW-1185">Reference proteome</keyword>
<evidence type="ECO:0000256" key="4">
    <source>
        <dbReference type="ARBA" id="ARBA00023002"/>
    </source>
</evidence>
<dbReference type="InterPro" id="IPR044862">
    <property type="entry name" value="Pro_4_hyd_alph_FE2OG_OXY"/>
</dbReference>
<dbReference type="SMART" id="SM00702">
    <property type="entry name" value="P4Hc"/>
    <property type="match status" value="1"/>
</dbReference>
<feature type="domain" description="Fe2OG dioxygenase" evidence="6">
    <location>
        <begin position="121"/>
        <end position="220"/>
    </location>
</feature>
<dbReference type="PANTHER" id="PTHR33099">
    <property type="entry name" value="FE2OG DIOXYGENASE DOMAIN-CONTAINING PROTEIN"/>
    <property type="match status" value="1"/>
</dbReference>
<dbReference type="GO" id="GO:0031418">
    <property type="term" value="F:L-ascorbic acid binding"/>
    <property type="evidence" value="ECO:0007669"/>
    <property type="project" value="InterPro"/>
</dbReference>
<dbReference type="InterPro" id="IPR006620">
    <property type="entry name" value="Pro_4_hyd_alph"/>
</dbReference>
<evidence type="ECO:0000256" key="5">
    <source>
        <dbReference type="ARBA" id="ARBA00023004"/>
    </source>
</evidence>
<keyword evidence="5" id="KW-0408">Iron</keyword>
<dbReference type="GO" id="GO:0016705">
    <property type="term" value="F:oxidoreductase activity, acting on paired donors, with incorporation or reduction of molecular oxygen"/>
    <property type="evidence" value="ECO:0007669"/>
    <property type="project" value="InterPro"/>
</dbReference>
<evidence type="ECO:0000313" key="8">
    <source>
        <dbReference type="Proteomes" id="UP001148786"/>
    </source>
</evidence>
<keyword evidence="4" id="KW-0560">Oxidoreductase</keyword>
<dbReference type="GO" id="GO:0051213">
    <property type="term" value="F:dioxygenase activity"/>
    <property type="evidence" value="ECO:0007669"/>
    <property type="project" value="UniProtKB-KW"/>
</dbReference>
<evidence type="ECO:0000313" key="7">
    <source>
        <dbReference type="EMBL" id="KAJ3516482.1"/>
    </source>
</evidence>
<dbReference type="PROSITE" id="PS51471">
    <property type="entry name" value="FE2OG_OXY"/>
    <property type="match status" value="1"/>
</dbReference>
<dbReference type="OrthoDB" id="27483at2759"/>
<evidence type="ECO:0000256" key="2">
    <source>
        <dbReference type="ARBA" id="ARBA00022723"/>
    </source>
</evidence>
<evidence type="ECO:0000256" key="3">
    <source>
        <dbReference type="ARBA" id="ARBA00022964"/>
    </source>
</evidence>
<evidence type="ECO:0000256" key="1">
    <source>
        <dbReference type="ARBA" id="ARBA00001961"/>
    </source>
</evidence>
<comment type="cofactor">
    <cofactor evidence="1">
        <name>L-ascorbate</name>
        <dbReference type="ChEBI" id="CHEBI:38290"/>
    </cofactor>
</comment>
<accession>A0A9W8N0Q3</accession>
<dbReference type="PANTHER" id="PTHR33099:SF7">
    <property type="entry name" value="MYND-TYPE DOMAIN-CONTAINING PROTEIN"/>
    <property type="match status" value="1"/>
</dbReference>
<name>A0A9W8N0Q3_9AGAR</name>
<reference evidence="7" key="1">
    <citation type="submission" date="2022-07" db="EMBL/GenBank/DDBJ databases">
        <title>Genome Sequence of Agrocybe chaxingu.</title>
        <authorList>
            <person name="Buettner E."/>
        </authorList>
    </citation>
    <scope>NUCLEOTIDE SEQUENCE</scope>
    <source>
        <strain evidence="7">MP-N11</strain>
    </source>
</reference>
<keyword evidence="2" id="KW-0479">Metal-binding</keyword>
<comment type="caution">
    <text evidence="7">The sequence shown here is derived from an EMBL/GenBank/DDBJ whole genome shotgun (WGS) entry which is preliminary data.</text>
</comment>
<keyword evidence="3" id="KW-0223">Dioxygenase</keyword>
<dbReference type="Proteomes" id="UP001148786">
    <property type="component" value="Unassembled WGS sequence"/>
</dbReference>
<protein>
    <recommendedName>
        <fullName evidence="6">Fe2OG dioxygenase domain-containing protein</fullName>
    </recommendedName>
</protein>
<dbReference type="InterPro" id="IPR005123">
    <property type="entry name" value="Oxoglu/Fe-dep_dioxygenase_dom"/>
</dbReference>
<proteinExistence type="predicted"/>